<protein>
    <submittedName>
        <fullName evidence="1">Uncharacterized protein</fullName>
    </submittedName>
</protein>
<dbReference type="Proteomes" id="UP001226434">
    <property type="component" value="Unassembled WGS sequence"/>
</dbReference>
<name>A0ABT6REJ8_9BACT</name>
<gene>
    <name evidence="1" type="ORF">QJ048_13600</name>
</gene>
<sequence length="105" mass="12114">MCNFKSWHFDDHACNIYQVTFGTTMLILDKNNFETFIELVTARCETLVPIDDKLKYIVLPTPGNIVHIVLTEKELMHLHCMLQNADTEIKSQQILALFDDKGLES</sequence>
<comment type="caution">
    <text evidence="1">The sequence shown here is derived from an EMBL/GenBank/DDBJ whole genome shotgun (WGS) entry which is preliminary data.</text>
</comment>
<dbReference type="EMBL" id="JASBRG010000007">
    <property type="protein sequence ID" value="MDI3320820.1"/>
    <property type="molecule type" value="Genomic_DNA"/>
</dbReference>
<dbReference type="RefSeq" id="WP_282334922.1">
    <property type="nucleotide sequence ID" value="NZ_JASBRG010000007.1"/>
</dbReference>
<evidence type="ECO:0000313" key="1">
    <source>
        <dbReference type="EMBL" id="MDI3320820.1"/>
    </source>
</evidence>
<organism evidence="1 2">
    <name type="scientific">Pinibacter soli</name>
    <dbReference type="NCBI Taxonomy" id="3044211"/>
    <lineage>
        <taxon>Bacteria</taxon>
        <taxon>Pseudomonadati</taxon>
        <taxon>Bacteroidota</taxon>
        <taxon>Chitinophagia</taxon>
        <taxon>Chitinophagales</taxon>
        <taxon>Chitinophagaceae</taxon>
        <taxon>Pinibacter</taxon>
    </lineage>
</organism>
<reference evidence="1 2" key="1">
    <citation type="submission" date="2023-05" db="EMBL/GenBank/DDBJ databases">
        <title>Genome sequence of Pinibacter sp. MAH-24.</title>
        <authorList>
            <person name="Huq M.A."/>
        </authorList>
    </citation>
    <scope>NUCLEOTIDE SEQUENCE [LARGE SCALE GENOMIC DNA]</scope>
    <source>
        <strain evidence="1 2">MAH-24</strain>
    </source>
</reference>
<keyword evidence="2" id="KW-1185">Reference proteome</keyword>
<accession>A0ABT6REJ8</accession>
<evidence type="ECO:0000313" key="2">
    <source>
        <dbReference type="Proteomes" id="UP001226434"/>
    </source>
</evidence>
<proteinExistence type="predicted"/>